<gene>
    <name evidence="1" type="ORF">EVAR_74293_1</name>
</gene>
<protein>
    <submittedName>
        <fullName evidence="1">Uncharacterized protein</fullName>
    </submittedName>
</protein>
<evidence type="ECO:0000313" key="1">
    <source>
        <dbReference type="EMBL" id="GBO99929.1"/>
    </source>
</evidence>
<reference evidence="1 2" key="1">
    <citation type="journal article" date="2019" name="Commun. Biol.">
        <title>The bagworm genome reveals a unique fibroin gene that provides high tensile strength.</title>
        <authorList>
            <person name="Kono N."/>
            <person name="Nakamura H."/>
            <person name="Ohtoshi R."/>
            <person name="Tomita M."/>
            <person name="Numata K."/>
            <person name="Arakawa K."/>
        </authorList>
    </citation>
    <scope>NUCLEOTIDE SEQUENCE [LARGE SCALE GENOMIC DNA]</scope>
</reference>
<keyword evidence="2" id="KW-1185">Reference proteome</keyword>
<evidence type="ECO:0000313" key="2">
    <source>
        <dbReference type="Proteomes" id="UP000299102"/>
    </source>
</evidence>
<dbReference type="AlphaFoldDB" id="A0A4C1SFP2"/>
<organism evidence="1 2">
    <name type="scientific">Eumeta variegata</name>
    <name type="common">Bagworm moth</name>
    <name type="synonym">Eumeta japonica</name>
    <dbReference type="NCBI Taxonomy" id="151549"/>
    <lineage>
        <taxon>Eukaryota</taxon>
        <taxon>Metazoa</taxon>
        <taxon>Ecdysozoa</taxon>
        <taxon>Arthropoda</taxon>
        <taxon>Hexapoda</taxon>
        <taxon>Insecta</taxon>
        <taxon>Pterygota</taxon>
        <taxon>Neoptera</taxon>
        <taxon>Endopterygota</taxon>
        <taxon>Lepidoptera</taxon>
        <taxon>Glossata</taxon>
        <taxon>Ditrysia</taxon>
        <taxon>Tineoidea</taxon>
        <taxon>Psychidae</taxon>
        <taxon>Oiketicinae</taxon>
        <taxon>Eumeta</taxon>
    </lineage>
</organism>
<dbReference type="EMBL" id="BGZK01000004">
    <property type="protein sequence ID" value="GBO99929.1"/>
    <property type="molecule type" value="Genomic_DNA"/>
</dbReference>
<comment type="caution">
    <text evidence="1">The sequence shown here is derived from an EMBL/GenBank/DDBJ whole genome shotgun (WGS) entry which is preliminary data.</text>
</comment>
<proteinExistence type="predicted"/>
<name>A0A4C1SFP2_EUMVA</name>
<dbReference type="Proteomes" id="UP000299102">
    <property type="component" value="Unassembled WGS sequence"/>
</dbReference>
<accession>A0A4C1SFP2</accession>
<sequence>MGYPMNENRVDYHEKGRVDHQNSHSLKEIQQQKLLLQVRILGEYDISLIDLVHFYAAAKLVTIWHYHSRIKVEKQQSKNYSSERAKMCICEVKINNLESVTSKFALTMLQLQGMGPAPSPGTVALPSRYWTGRQLCVYSRIMRFNRSFFISPGDSDYVRDKTEKRPQLERRRYATPRRVSARHHACVHSTGPYFTSSPLASGAGFRARWNSPTKNGTDLRLGVLALLIIARLTVDE</sequence>